<dbReference type="EMBL" id="CSUW01000002">
    <property type="protein sequence ID" value="CPT10096.1"/>
    <property type="molecule type" value="Genomic_DNA"/>
</dbReference>
<proteinExistence type="predicted"/>
<accession>A0A0U0ZNU3</accession>
<reference evidence="2 4" key="1">
    <citation type="submission" date="2015-03" db="EMBL/GenBank/DDBJ databases">
        <authorList>
            <person name="Murphy D."/>
        </authorList>
    </citation>
    <scope>NUCLEOTIDE SEQUENCE [LARGE SCALE GENOMIC DNA]</scope>
    <source>
        <strain evidence="2 4">PAP088</strain>
    </source>
</reference>
<evidence type="ECO:0000313" key="2">
    <source>
        <dbReference type="EMBL" id="CPV54351.1"/>
    </source>
</evidence>
<organism evidence="2 4">
    <name type="scientific">Mycobacteroides abscessus</name>
    <dbReference type="NCBI Taxonomy" id="36809"/>
    <lineage>
        <taxon>Bacteria</taxon>
        <taxon>Bacillati</taxon>
        <taxon>Actinomycetota</taxon>
        <taxon>Actinomycetes</taxon>
        <taxon>Mycobacteriales</taxon>
        <taxon>Mycobacteriaceae</taxon>
        <taxon>Mycobacteroides</taxon>
    </lineage>
</organism>
<dbReference type="Proteomes" id="UP000045782">
    <property type="component" value="Unassembled WGS sequence"/>
</dbReference>
<evidence type="ECO:0000313" key="3">
    <source>
        <dbReference type="Proteomes" id="UP000038487"/>
    </source>
</evidence>
<evidence type="ECO:0000313" key="1">
    <source>
        <dbReference type="EMBL" id="CPT10096.1"/>
    </source>
</evidence>
<protein>
    <submittedName>
        <fullName evidence="2">Uncharacterized protein</fullName>
    </submittedName>
</protein>
<dbReference type="AlphaFoldDB" id="A0A0U0ZNU3"/>
<gene>
    <name evidence="1" type="ORF">ERS075527_01019</name>
    <name evidence="2" type="ORF">ERS075579_02611</name>
</gene>
<dbReference type="Proteomes" id="UP000038487">
    <property type="component" value="Unassembled WGS sequence"/>
</dbReference>
<evidence type="ECO:0000313" key="4">
    <source>
        <dbReference type="Proteomes" id="UP000045782"/>
    </source>
</evidence>
<name>A0A0U0ZNU3_9MYCO</name>
<sequence length="49" mass="5585">MVTPNVRYMTNEEFGATVIEIDFEAIYSGELLVEGDNTEQTDEWFPLAV</sequence>
<reference evidence="1 3" key="2">
    <citation type="submission" date="2015-03" db="EMBL/GenBank/DDBJ databases">
        <authorList>
            <consortium name="Pathogen Informatics"/>
            <person name="Murphy D."/>
        </authorList>
    </citation>
    <scope>NUCLEOTIDE SEQUENCE [LARGE SCALE GENOMIC DNA]</scope>
    <source>
        <strain evidence="1 3">PAP036</strain>
    </source>
</reference>
<dbReference type="EMBL" id="CSWP01000004">
    <property type="protein sequence ID" value="CPV54351.1"/>
    <property type="molecule type" value="Genomic_DNA"/>
</dbReference>